<reference evidence="4" key="1">
    <citation type="journal article" date="2014" name="Front. Microbiol.">
        <title>High frequency of phylogenetically diverse reductive dehalogenase-homologous genes in deep subseafloor sedimentary metagenomes.</title>
        <authorList>
            <person name="Kawai M."/>
            <person name="Futagami T."/>
            <person name="Toyoda A."/>
            <person name="Takaki Y."/>
            <person name="Nishi S."/>
            <person name="Hori S."/>
            <person name="Arai W."/>
            <person name="Tsubouchi T."/>
            <person name="Morono Y."/>
            <person name="Uchiyama I."/>
            <person name="Ito T."/>
            <person name="Fujiyama A."/>
            <person name="Inagaki F."/>
            <person name="Takami H."/>
        </authorList>
    </citation>
    <scope>NUCLEOTIDE SEQUENCE</scope>
    <source>
        <strain evidence="4">Expedition CK06-06</strain>
    </source>
</reference>
<sequence length="48" mass="5310">GGVMVNDSTDYRIDMMPFGGVKWSGLGREGIKFALLEMTEPKVVCFNL</sequence>
<comment type="similarity">
    <text evidence="1">Belongs to the aldehyde dehydrogenase family.</text>
</comment>
<evidence type="ECO:0000313" key="4">
    <source>
        <dbReference type="EMBL" id="GAF98209.1"/>
    </source>
</evidence>
<proteinExistence type="inferred from homology"/>
<dbReference type="InterPro" id="IPR016163">
    <property type="entry name" value="Ald_DH_C"/>
</dbReference>
<name>X0TY28_9ZZZZ</name>
<comment type="caution">
    <text evidence="4">The sequence shown here is derived from an EMBL/GenBank/DDBJ whole genome shotgun (WGS) entry which is preliminary data.</text>
</comment>
<protein>
    <recommendedName>
        <fullName evidence="3">Aldehyde dehydrogenase domain-containing protein</fullName>
    </recommendedName>
</protein>
<dbReference type="PANTHER" id="PTHR42991">
    <property type="entry name" value="ALDEHYDE DEHYDROGENASE"/>
    <property type="match status" value="1"/>
</dbReference>
<dbReference type="InterPro" id="IPR016161">
    <property type="entry name" value="Ald_DH/histidinol_DH"/>
</dbReference>
<organism evidence="4">
    <name type="scientific">marine sediment metagenome</name>
    <dbReference type="NCBI Taxonomy" id="412755"/>
    <lineage>
        <taxon>unclassified sequences</taxon>
        <taxon>metagenomes</taxon>
        <taxon>ecological metagenomes</taxon>
    </lineage>
</organism>
<dbReference type="EMBL" id="BARS01017484">
    <property type="protein sequence ID" value="GAF98209.1"/>
    <property type="molecule type" value="Genomic_DNA"/>
</dbReference>
<feature type="non-terminal residue" evidence="4">
    <location>
        <position position="1"/>
    </location>
</feature>
<dbReference type="SUPFAM" id="SSF53720">
    <property type="entry name" value="ALDH-like"/>
    <property type="match status" value="1"/>
</dbReference>
<dbReference type="Pfam" id="PF00171">
    <property type="entry name" value="Aldedh"/>
    <property type="match status" value="1"/>
</dbReference>
<dbReference type="GO" id="GO:0008911">
    <property type="term" value="F:lactaldehyde dehydrogenase (NAD+) activity"/>
    <property type="evidence" value="ECO:0007669"/>
    <property type="project" value="TreeGrafter"/>
</dbReference>
<evidence type="ECO:0000256" key="1">
    <source>
        <dbReference type="ARBA" id="ARBA00009986"/>
    </source>
</evidence>
<accession>X0TY28</accession>
<dbReference type="PANTHER" id="PTHR42991:SF1">
    <property type="entry name" value="ALDEHYDE DEHYDROGENASE"/>
    <property type="match status" value="1"/>
</dbReference>
<dbReference type="InterPro" id="IPR015590">
    <property type="entry name" value="Aldehyde_DH_dom"/>
</dbReference>
<feature type="domain" description="Aldehyde dehydrogenase" evidence="3">
    <location>
        <begin position="1"/>
        <end position="44"/>
    </location>
</feature>
<dbReference type="AlphaFoldDB" id="X0TY28"/>
<gene>
    <name evidence="4" type="ORF">S01H1_28596</name>
</gene>
<keyword evidence="2" id="KW-0560">Oxidoreductase</keyword>
<dbReference type="Gene3D" id="3.40.309.10">
    <property type="entry name" value="Aldehyde Dehydrogenase, Chain A, domain 2"/>
    <property type="match status" value="1"/>
</dbReference>
<dbReference type="InterPro" id="IPR051020">
    <property type="entry name" value="ALDH-related_metabolic_enz"/>
</dbReference>
<evidence type="ECO:0000259" key="3">
    <source>
        <dbReference type="Pfam" id="PF00171"/>
    </source>
</evidence>
<evidence type="ECO:0000256" key="2">
    <source>
        <dbReference type="ARBA" id="ARBA00023002"/>
    </source>
</evidence>